<gene>
    <name evidence="1" type="ORF">SDC9_66785</name>
</gene>
<protein>
    <recommendedName>
        <fullName evidence="2">FlgD Ig-like domain-containing protein</fullName>
    </recommendedName>
</protein>
<reference evidence="1" key="1">
    <citation type="submission" date="2019-08" db="EMBL/GenBank/DDBJ databases">
        <authorList>
            <person name="Kucharzyk K."/>
            <person name="Murdoch R.W."/>
            <person name="Higgins S."/>
            <person name="Loffler F."/>
        </authorList>
    </citation>
    <scope>NUCLEOTIDE SEQUENCE</scope>
</reference>
<dbReference type="Gene3D" id="2.60.40.4070">
    <property type="match status" value="1"/>
</dbReference>
<name>A0A644XVW3_9ZZZZ</name>
<organism evidence="1">
    <name type="scientific">bioreactor metagenome</name>
    <dbReference type="NCBI Taxonomy" id="1076179"/>
    <lineage>
        <taxon>unclassified sequences</taxon>
        <taxon>metagenomes</taxon>
        <taxon>ecological metagenomes</taxon>
    </lineage>
</organism>
<proteinExistence type="predicted"/>
<evidence type="ECO:0008006" key="2">
    <source>
        <dbReference type="Google" id="ProtNLM"/>
    </source>
</evidence>
<evidence type="ECO:0000313" key="1">
    <source>
        <dbReference type="EMBL" id="MPM20356.1"/>
    </source>
</evidence>
<dbReference type="AlphaFoldDB" id="A0A644XVW3"/>
<dbReference type="EMBL" id="VSSQ01003364">
    <property type="protein sequence ID" value="MPM20356.1"/>
    <property type="molecule type" value="Genomic_DNA"/>
</dbReference>
<sequence length="310" mass="34422">MLSEGNAEKLHLRVGASVDKNGNDGTSEATYDGNTTGMGWFPGYAINVETGERLNIAFGEDSWLSGENGNDMVFNPTSNLETTLGTTLFGGKHYIYVFEHLSDNSNDCPAYDEGEWLYNMIADGTSSSLRYAFTSAMWCSIPLSVDGEQWLGNECRIRIRVSKAYNKNYSTFGSDTPQNGNFPMYSFNTFWMATETNNAETAKSALDLINVVPNPYYALDDYEESVYENKVKITNVPSKCTVSIFNLSGTLVRKFDNDDPDITTIDWDLRNSAGKLVSGGVYIIHVYAPGIGERTLKWFGSMKTVVDSEF</sequence>
<comment type="caution">
    <text evidence="1">The sequence shown here is derived from an EMBL/GenBank/DDBJ whole genome shotgun (WGS) entry which is preliminary data.</text>
</comment>
<accession>A0A644XVW3</accession>